<evidence type="ECO:0000313" key="3">
    <source>
        <dbReference type="EMBL" id="KAE9356291.1"/>
    </source>
</evidence>
<name>A0A6A3P638_9STRA</name>
<dbReference type="Proteomes" id="UP000429607">
    <property type="component" value="Unassembled WGS sequence"/>
</dbReference>
<protein>
    <recommendedName>
        <fullName evidence="1">ZSWIM1/3 RNaseH-like domain-containing protein</fullName>
    </recommendedName>
</protein>
<comment type="caution">
    <text evidence="2">The sequence shown here is derived from an EMBL/GenBank/DDBJ whole genome shotgun (WGS) entry which is preliminary data.</text>
</comment>
<accession>A0A6A3P638</accession>
<sequence>MKRLFQAFPDVVLVDTTHGTNANQYELLNFLVTDFFGKDQYVQHTLVKAET</sequence>
<dbReference type="Proteomes" id="UP000434957">
    <property type="component" value="Unassembled WGS sequence"/>
</dbReference>
<gene>
    <name evidence="2" type="ORF">PR001_g2288</name>
    <name evidence="3" type="ORF">PR003_g2391</name>
</gene>
<evidence type="ECO:0000313" key="5">
    <source>
        <dbReference type="Proteomes" id="UP000434957"/>
    </source>
</evidence>
<feature type="domain" description="ZSWIM1/3 RNaseH-like" evidence="1">
    <location>
        <begin position="1"/>
        <end position="51"/>
    </location>
</feature>
<reference evidence="2 4" key="1">
    <citation type="submission" date="2018-09" db="EMBL/GenBank/DDBJ databases">
        <title>Genomic investigation of the strawberry pathogen Phytophthora fragariae indicates pathogenicity is determined by transcriptional variation in three key races.</title>
        <authorList>
            <person name="Adams T.M."/>
            <person name="Armitage A.D."/>
            <person name="Sobczyk M.K."/>
            <person name="Bates H.J."/>
            <person name="Dunwell J.M."/>
            <person name="Nellist C.F."/>
            <person name="Harrison R.J."/>
        </authorList>
    </citation>
    <scope>NUCLEOTIDE SEQUENCE [LARGE SCALE GENOMIC DNA]</scope>
    <source>
        <strain evidence="2 4">SCRP249</strain>
        <strain evidence="3 5">SCRP333</strain>
    </source>
</reference>
<dbReference type="AlphaFoldDB" id="A0A6A3P638"/>
<dbReference type="EMBL" id="QXFT01000075">
    <property type="protein sequence ID" value="KAE9356291.1"/>
    <property type="molecule type" value="Genomic_DNA"/>
</dbReference>
<evidence type="ECO:0000313" key="4">
    <source>
        <dbReference type="Proteomes" id="UP000429607"/>
    </source>
</evidence>
<keyword evidence="5" id="KW-1185">Reference proteome</keyword>
<evidence type="ECO:0000259" key="1">
    <source>
        <dbReference type="Pfam" id="PF21056"/>
    </source>
</evidence>
<organism evidence="2 4">
    <name type="scientific">Phytophthora rubi</name>
    <dbReference type="NCBI Taxonomy" id="129364"/>
    <lineage>
        <taxon>Eukaryota</taxon>
        <taxon>Sar</taxon>
        <taxon>Stramenopiles</taxon>
        <taxon>Oomycota</taxon>
        <taxon>Peronosporomycetes</taxon>
        <taxon>Peronosporales</taxon>
        <taxon>Peronosporaceae</taxon>
        <taxon>Phytophthora</taxon>
    </lineage>
</organism>
<dbReference type="Pfam" id="PF21056">
    <property type="entry name" value="ZSWIM1-3_RNaseH-like"/>
    <property type="match status" value="1"/>
</dbReference>
<evidence type="ECO:0000313" key="2">
    <source>
        <dbReference type="EMBL" id="KAE9050557.1"/>
    </source>
</evidence>
<dbReference type="EMBL" id="QXFV01000076">
    <property type="protein sequence ID" value="KAE9050557.1"/>
    <property type="molecule type" value="Genomic_DNA"/>
</dbReference>
<proteinExistence type="predicted"/>
<dbReference type="InterPro" id="IPR048324">
    <property type="entry name" value="ZSWIM1-3_RNaseH-like"/>
</dbReference>